<reference evidence="3" key="1">
    <citation type="journal article" date="2019" name="Int. J. Syst. Evol. Microbiol.">
        <title>The Global Catalogue of Microorganisms (GCM) 10K type strain sequencing project: providing services to taxonomists for standard genome sequencing and annotation.</title>
        <authorList>
            <consortium name="The Broad Institute Genomics Platform"/>
            <consortium name="The Broad Institute Genome Sequencing Center for Infectious Disease"/>
            <person name="Wu L."/>
            <person name="Ma J."/>
        </authorList>
    </citation>
    <scope>NUCLEOTIDE SEQUENCE [LARGE SCALE GENOMIC DNA]</scope>
    <source>
        <strain evidence="3">CGMCC 1.15053</strain>
    </source>
</reference>
<accession>A0ABW1DMS2</accession>
<sequence length="306" mass="33402">MSLTGLLKASLELRDLLDAALKPAPALRVPPPQVSRLCSPDRANVVGTANDYALRWRLERYYRNKGVPVVLNPWVAEHGAQLSRMGMVGAQAGPRVQHLLEQGRQAHGRFVRGDEKHLSAESCRALLGLAALDFISRQGDVSVVFAEVPKEDLQDLMGLARTRDAALLSATERVVLNPHFGRASELVGGADADFLLDGLLVDLKTVLRPALTAEVRRQLLGYVVCWHLNGERVNEDLPVRLGEVGVCFGRHGYTVREGLEDLTDVAGLPYLAREFKALVQGLGRERGGAPTARPQASPRPGRKTPR</sequence>
<proteinExistence type="predicted"/>
<keyword evidence="3" id="KW-1185">Reference proteome</keyword>
<comment type="caution">
    <text evidence="2">The sequence shown here is derived from an EMBL/GenBank/DDBJ whole genome shotgun (WGS) entry which is preliminary data.</text>
</comment>
<organism evidence="2 3">
    <name type="scientific">Deinococcus petrolearius</name>
    <dbReference type="NCBI Taxonomy" id="1751295"/>
    <lineage>
        <taxon>Bacteria</taxon>
        <taxon>Thermotogati</taxon>
        <taxon>Deinococcota</taxon>
        <taxon>Deinococci</taxon>
        <taxon>Deinococcales</taxon>
        <taxon>Deinococcaceae</taxon>
        <taxon>Deinococcus</taxon>
    </lineage>
</organism>
<name>A0ABW1DMS2_9DEIO</name>
<evidence type="ECO:0000313" key="2">
    <source>
        <dbReference type="EMBL" id="MFC5849600.1"/>
    </source>
</evidence>
<gene>
    <name evidence="2" type="ORF">ACFPQ6_14940</name>
</gene>
<protein>
    <submittedName>
        <fullName evidence="2">Uncharacterized protein</fullName>
    </submittedName>
</protein>
<evidence type="ECO:0000256" key="1">
    <source>
        <dbReference type="SAM" id="MobiDB-lite"/>
    </source>
</evidence>
<dbReference type="RefSeq" id="WP_380050888.1">
    <property type="nucleotide sequence ID" value="NZ_JBHSOH010000029.1"/>
</dbReference>
<dbReference type="EMBL" id="JBHSOH010000029">
    <property type="protein sequence ID" value="MFC5849600.1"/>
    <property type="molecule type" value="Genomic_DNA"/>
</dbReference>
<feature type="region of interest" description="Disordered" evidence="1">
    <location>
        <begin position="284"/>
        <end position="306"/>
    </location>
</feature>
<evidence type="ECO:0000313" key="3">
    <source>
        <dbReference type="Proteomes" id="UP001595979"/>
    </source>
</evidence>
<dbReference type="Proteomes" id="UP001595979">
    <property type="component" value="Unassembled WGS sequence"/>
</dbReference>